<reference evidence="3" key="1">
    <citation type="submission" date="2015-01" db="EMBL/GenBank/DDBJ databases">
        <authorList>
            <person name="Andreevskaya M."/>
        </authorList>
    </citation>
    <scope>NUCLEOTIDE SEQUENCE [LARGE SCALE GENOMIC DNA]</scope>
    <source>
        <strain evidence="3">MKFS47</strain>
    </source>
</reference>
<keyword evidence="1" id="KW-0472">Membrane</keyword>
<dbReference type="HOGENOM" id="CLU_212109_0_0_9"/>
<accession>A0A0D6DWX8</accession>
<organism evidence="2 3">
    <name type="scientific">Pseudolactococcus piscium MKFS47</name>
    <dbReference type="NCBI Taxonomy" id="297352"/>
    <lineage>
        <taxon>Bacteria</taxon>
        <taxon>Bacillati</taxon>
        <taxon>Bacillota</taxon>
        <taxon>Bacilli</taxon>
        <taxon>Lactobacillales</taxon>
        <taxon>Streptococcaceae</taxon>
        <taxon>Pseudolactococcus</taxon>
    </lineage>
</organism>
<evidence type="ECO:0000313" key="2">
    <source>
        <dbReference type="EMBL" id="CEN28463.1"/>
    </source>
</evidence>
<dbReference type="AlphaFoldDB" id="A0A0D6DWX8"/>
<feature type="transmembrane region" description="Helical" evidence="1">
    <location>
        <begin position="32"/>
        <end position="52"/>
    </location>
</feature>
<feature type="transmembrane region" description="Helical" evidence="1">
    <location>
        <begin position="6"/>
        <end position="25"/>
    </location>
</feature>
<dbReference type="Proteomes" id="UP000033166">
    <property type="component" value="Chromosome I"/>
</dbReference>
<sequence length="56" mass="6318">MEKSIFGVFTAVLAWICVVCAVQCFRKKKFGLAILFLLCAFTNLVNSIHAVYQTLF</sequence>
<keyword evidence="1" id="KW-1133">Transmembrane helix</keyword>
<evidence type="ECO:0000313" key="3">
    <source>
        <dbReference type="Proteomes" id="UP000033166"/>
    </source>
</evidence>
<proteinExistence type="predicted"/>
<dbReference type="KEGG" id="lpk:LACPI_1263"/>
<evidence type="ECO:0000256" key="1">
    <source>
        <dbReference type="SAM" id="Phobius"/>
    </source>
</evidence>
<gene>
    <name evidence="2" type="ORF">LACPI_1263</name>
</gene>
<name>A0A0D6DWX8_9LACT</name>
<protein>
    <submittedName>
        <fullName evidence="2">Uncharacterized protein</fullName>
    </submittedName>
</protein>
<keyword evidence="1" id="KW-0812">Transmembrane</keyword>
<dbReference type="EMBL" id="LN774769">
    <property type="protein sequence ID" value="CEN28463.1"/>
    <property type="molecule type" value="Genomic_DNA"/>
</dbReference>